<evidence type="ECO:0000256" key="1">
    <source>
        <dbReference type="ARBA" id="ARBA00008956"/>
    </source>
</evidence>
<feature type="compositionally biased region" description="Basic and acidic residues" evidence="5">
    <location>
        <begin position="563"/>
        <end position="591"/>
    </location>
</feature>
<dbReference type="Gramene" id="HORVU.MOREX.r3.2HG0110710.1">
    <property type="protein sequence ID" value="HORVU.MOREX.r3.2HG0110710.1"/>
    <property type="gene ID" value="HORVU.MOREX.r3.2HG0110710"/>
</dbReference>
<dbReference type="SMR" id="A0A8I6WNK4"/>
<dbReference type="OrthoDB" id="1166059at2759"/>
<reference evidence="7" key="1">
    <citation type="journal article" date="2012" name="Nature">
        <title>A physical, genetic and functional sequence assembly of the barley genome.</title>
        <authorList>
            <consortium name="The International Barley Genome Sequencing Consortium"/>
            <person name="Mayer K.F."/>
            <person name="Waugh R."/>
            <person name="Brown J.W."/>
            <person name="Schulman A."/>
            <person name="Langridge P."/>
            <person name="Platzer M."/>
            <person name="Fincher G.B."/>
            <person name="Muehlbauer G.J."/>
            <person name="Sato K."/>
            <person name="Close T.J."/>
            <person name="Wise R.P."/>
            <person name="Stein N."/>
        </authorList>
    </citation>
    <scope>NUCLEOTIDE SEQUENCE [LARGE SCALE GENOMIC DNA]</scope>
    <source>
        <strain evidence="7">cv. Morex</strain>
    </source>
</reference>
<evidence type="ECO:0000256" key="2">
    <source>
        <dbReference type="ARBA" id="ARBA00022782"/>
    </source>
</evidence>
<dbReference type="PANTHER" id="PTHR31791">
    <property type="entry name" value="FRIGIDA-LIKE PROTEIN 3-RELATED"/>
    <property type="match status" value="1"/>
</dbReference>
<feature type="compositionally biased region" description="Low complexity" evidence="5">
    <location>
        <begin position="542"/>
        <end position="555"/>
    </location>
</feature>
<dbReference type="GeneID" id="123424665"/>
<organism evidence="6 7">
    <name type="scientific">Hordeum vulgare subsp. vulgare</name>
    <name type="common">Domesticated barley</name>
    <dbReference type="NCBI Taxonomy" id="112509"/>
    <lineage>
        <taxon>Eukaryota</taxon>
        <taxon>Viridiplantae</taxon>
        <taxon>Streptophyta</taxon>
        <taxon>Embryophyta</taxon>
        <taxon>Tracheophyta</taxon>
        <taxon>Spermatophyta</taxon>
        <taxon>Magnoliopsida</taxon>
        <taxon>Liliopsida</taxon>
        <taxon>Poales</taxon>
        <taxon>Poaceae</taxon>
        <taxon>BOP clade</taxon>
        <taxon>Pooideae</taxon>
        <taxon>Triticodae</taxon>
        <taxon>Triticeae</taxon>
        <taxon>Hordeinae</taxon>
        <taxon>Hordeum</taxon>
    </lineage>
</organism>
<dbReference type="EnsemblPlants" id="HORVU.MOREX.r3.2HG0110710.1">
    <property type="protein sequence ID" value="HORVU.MOREX.r3.2HG0110710.1"/>
    <property type="gene ID" value="HORVU.MOREX.r3.2HG0110710"/>
</dbReference>
<keyword evidence="7" id="KW-1185">Reference proteome</keyword>
<evidence type="ECO:0000256" key="4">
    <source>
        <dbReference type="RuleBase" id="RU364012"/>
    </source>
</evidence>
<dbReference type="GO" id="GO:0030154">
    <property type="term" value="P:cell differentiation"/>
    <property type="evidence" value="ECO:0007669"/>
    <property type="project" value="UniProtKB-KW"/>
</dbReference>
<comment type="similarity">
    <text evidence="1 4">Belongs to the Frigida family.</text>
</comment>
<proteinExistence type="inferred from homology"/>
<dbReference type="Proteomes" id="UP000011116">
    <property type="component" value="Chromosome 2H"/>
</dbReference>
<dbReference type="GO" id="GO:0009908">
    <property type="term" value="P:flower development"/>
    <property type="evidence" value="ECO:0007669"/>
    <property type="project" value="UniProtKB-KW"/>
</dbReference>
<evidence type="ECO:0000313" key="6">
    <source>
        <dbReference type="EnsemblPlants" id="HORVU.MOREX.r3.2HG0110710.1"/>
    </source>
</evidence>
<sequence>MASELEAAIAALPAKKQRLRDSFDRLAAASPVPIPFTWADVDAHISSLQSSIAARFRLLQSRQAAALPATADTVRRHVRGKGQDSSEEEEDGGRAKRAPLDRNAGEVGGQASAEMPVESSRGLYGAVEEGEASPGLEPEEEEDGARDNRPPSDLNAGEEGEQGRAETAPEWSPDQDDAVEEGEQGRADMAPEWSPDQDDAVEEGEVSPGLEPEEEEEEDEEDAEETTTGAYPGHRHGETTPEPAGGAGEARRWDLAAARAVRDASVLADMLYWGNKRSLRARSQFLPALRCVAEPHALVVGAVRDFLDRTEPKSDKNWENCAALLCLVPNLAAEPSAATLDRAGRLAADWREMIVGKPEGRRDLGRLAVWGLLQFLVSYKITLELDARGTMHLLADVPRNKKQSCVELCNSLGMVQTVADSVNYLVESGQQRAAINYLIENGQQLDAIKLACDLNLTDRYPPLTLMNEYVEKAKKTALEILSREGDSPESLNEAMTEQVNALILSWKAVDEHVDMADRTGVKAEITQLLHGYAHKRLSLPGASSSSSSPAWSPQQQQPPPTPEWRRQQKERHGGQRPGEKQSRKRTREHDYHRNRKCITRAERWRSRFAELSPGGGAGGSFACDAGGIGDRRGQHFPEDQGGPSPCSGPC</sequence>
<dbReference type="PANTHER" id="PTHR31791:SF9">
    <property type="entry name" value="FRIGIDA-LIKE PROTEIN"/>
    <property type="match status" value="1"/>
</dbReference>
<keyword evidence="2 4" id="KW-0221">Differentiation</keyword>
<reference evidence="6" key="3">
    <citation type="submission" date="2022-01" db="UniProtKB">
        <authorList>
            <consortium name="EnsemblPlants"/>
        </authorList>
    </citation>
    <scope>IDENTIFICATION</scope>
    <source>
        <strain evidence="6">subsp. vulgare</strain>
    </source>
</reference>
<dbReference type="KEGG" id="hvg:123424665"/>
<reference evidence="6" key="2">
    <citation type="submission" date="2020-10" db="EMBL/GenBank/DDBJ databases">
        <authorList>
            <person name="Scholz U."/>
            <person name="Mascher M."/>
            <person name="Fiebig A."/>
        </authorList>
    </citation>
    <scope>NUCLEOTIDE SEQUENCE [LARGE SCALE GENOMIC DNA]</scope>
    <source>
        <strain evidence="6">cv. Morex</strain>
    </source>
</reference>
<feature type="region of interest" description="Disordered" evidence="5">
    <location>
        <begin position="75"/>
        <end position="251"/>
    </location>
</feature>
<dbReference type="AlphaFoldDB" id="A0A8I6WNK4"/>
<dbReference type="RefSeq" id="XP_044964257.1">
    <property type="nucleotide sequence ID" value="XM_045108322.1"/>
</dbReference>
<dbReference type="Pfam" id="PF07899">
    <property type="entry name" value="Frigida"/>
    <property type="match status" value="1"/>
</dbReference>
<evidence type="ECO:0000313" key="7">
    <source>
        <dbReference type="Proteomes" id="UP000011116"/>
    </source>
</evidence>
<accession>A0A8I6WNK4</accession>
<feature type="compositionally biased region" description="Acidic residues" evidence="5">
    <location>
        <begin position="173"/>
        <end position="182"/>
    </location>
</feature>
<gene>
    <name evidence="6" type="primary">LOC123424665</name>
</gene>
<feature type="compositionally biased region" description="Basic and acidic residues" evidence="5">
    <location>
        <begin position="629"/>
        <end position="638"/>
    </location>
</feature>
<keyword evidence="3 4" id="KW-0287">Flowering</keyword>
<feature type="compositionally biased region" description="Basic and acidic residues" evidence="5">
    <location>
        <begin position="92"/>
        <end position="104"/>
    </location>
</feature>
<feature type="compositionally biased region" description="Acidic residues" evidence="5">
    <location>
        <begin position="195"/>
        <end position="225"/>
    </location>
</feature>
<dbReference type="Gramene" id="HORVU.MOREX.r2.2HG0090770.1">
    <property type="protein sequence ID" value="HORVU.MOREX.r2.2HG0090770.1"/>
    <property type="gene ID" value="HORVU.MOREX.r2.2HG0090770"/>
</dbReference>
<dbReference type="InterPro" id="IPR012474">
    <property type="entry name" value="Frigida"/>
</dbReference>
<name>A0A8I6WNK4_HORVV</name>
<protein>
    <recommendedName>
        <fullName evidence="4">FRIGIDA-like protein</fullName>
    </recommendedName>
</protein>
<evidence type="ECO:0000256" key="3">
    <source>
        <dbReference type="ARBA" id="ARBA00023089"/>
    </source>
</evidence>
<feature type="region of interest" description="Disordered" evidence="5">
    <location>
        <begin position="609"/>
        <end position="650"/>
    </location>
</feature>
<keyword evidence="4" id="KW-0217">Developmental protein</keyword>
<evidence type="ECO:0000256" key="5">
    <source>
        <dbReference type="SAM" id="MobiDB-lite"/>
    </source>
</evidence>
<feature type="region of interest" description="Disordered" evidence="5">
    <location>
        <begin position="539"/>
        <end position="594"/>
    </location>
</feature>